<sequence>MTDWIRAEFGALDQLRQGIATTGAGFDGEHDTWSSVIGQLTEDWPDMAGGKFNEVTTAALNFDRLNNEFLVMLGVAVDRANQLYQGTLAEVSRLIPES</sequence>
<keyword evidence="2" id="KW-1185">Reference proteome</keyword>
<organism evidence="1 2">
    <name type="scientific">Plantactinospora mayteni</name>
    <dbReference type="NCBI Taxonomy" id="566021"/>
    <lineage>
        <taxon>Bacteria</taxon>
        <taxon>Bacillati</taxon>
        <taxon>Actinomycetota</taxon>
        <taxon>Actinomycetes</taxon>
        <taxon>Micromonosporales</taxon>
        <taxon>Micromonosporaceae</taxon>
        <taxon>Plantactinospora</taxon>
    </lineage>
</organism>
<comment type="caution">
    <text evidence="1">The sequence shown here is derived from an EMBL/GenBank/DDBJ whole genome shotgun (WGS) entry which is preliminary data.</text>
</comment>
<proteinExistence type="predicted"/>
<reference evidence="1 2" key="1">
    <citation type="submission" date="2021-01" db="EMBL/GenBank/DDBJ databases">
        <title>Whole genome shotgun sequence of Plantactinospora mayteni NBRC 109088.</title>
        <authorList>
            <person name="Komaki H."/>
            <person name="Tamura T."/>
        </authorList>
    </citation>
    <scope>NUCLEOTIDE SEQUENCE [LARGE SCALE GENOMIC DNA]</scope>
    <source>
        <strain evidence="1 2">NBRC 109088</strain>
    </source>
</reference>
<accession>A0ABQ4F057</accession>
<dbReference type="EMBL" id="BONX01000052">
    <property type="protein sequence ID" value="GIH00284.1"/>
    <property type="molecule type" value="Genomic_DNA"/>
</dbReference>
<protein>
    <recommendedName>
        <fullName evidence="3">WXG100 family type VII secretion target</fullName>
    </recommendedName>
</protein>
<gene>
    <name evidence="1" type="ORF">Pma05_68560</name>
</gene>
<evidence type="ECO:0000313" key="1">
    <source>
        <dbReference type="EMBL" id="GIH00284.1"/>
    </source>
</evidence>
<dbReference type="Gene3D" id="1.10.287.1060">
    <property type="entry name" value="ESAT-6-like"/>
    <property type="match status" value="1"/>
</dbReference>
<evidence type="ECO:0000313" key="2">
    <source>
        <dbReference type="Proteomes" id="UP000621500"/>
    </source>
</evidence>
<dbReference type="RefSeq" id="WP_203861610.1">
    <property type="nucleotide sequence ID" value="NZ_BAAAZQ010000022.1"/>
</dbReference>
<name>A0ABQ4F057_9ACTN</name>
<evidence type="ECO:0008006" key="3">
    <source>
        <dbReference type="Google" id="ProtNLM"/>
    </source>
</evidence>
<dbReference type="Proteomes" id="UP000621500">
    <property type="component" value="Unassembled WGS sequence"/>
</dbReference>